<gene>
    <name evidence="3" type="ORF">A2153_04700</name>
</gene>
<dbReference type="InterPro" id="IPR041682">
    <property type="entry name" value="AAA_14"/>
</dbReference>
<evidence type="ECO:0000313" key="3">
    <source>
        <dbReference type="EMBL" id="OGF98820.1"/>
    </source>
</evidence>
<reference evidence="3 4" key="1">
    <citation type="journal article" date="2016" name="Nat. Commun.">
        <title>Thousands of microbial genomes shed light on interconnected biogeochemical processes in an aquifer system.</title>
        <authorList>
            <person name="Anantharaman K."/>
            <person name="Brown C.T."/>
            <person name="Hug L.A."/>
            <person name="Sharon I."/>
            <person name="Castelle C.J."/>
            <person name="Probst A.J."/>
            <person name="Thomas B.C."/>
            <person name="Singh A."/>
            <person name="Wilkins M.J."/>
            <person name="Karaoz U."/>
            <person name="Brodie E.L."/>
            <person name="Williams K.H."/>
            <person name="Hubbard S.S."/>
            <person name="Banfield J.F."/>
        </authorList>
    </citation>
    <scope>NUCLEOTIDE SEQUENCE [LARGE SCALE GENOMIC DNA]</scope>
</reference>
<dbReference type="InterPro" id="IPR025420">
    <property type="entry name" value="DUF4143"/>
</dbReference>
<name>A0A1F5YF65_9BACT</name>
<comment type="caution">
    <text evidence="3">The sequence shown here is derived from an EMBL/GenBank/DDBJ whole genome shotgun (WGS) entry which is preliminary data.</text>
</comment>
<organism evidence="3 4">
    <name type="scientific">Candidatus Gottesmanbacteria bacterium RBG_16_38_7b</name>
    <dbReference type="NCBI Taxonomy" id="1798372"/>
    <lineage>
        <taxon>Bacteria</taxon>
        <taxon>Candidatus Gottesmaniibacteriota</taxon>
    </lineage>
</organism>
<evidence type="ECO:0000259" key="1">
    <source>
        <dbReference type="Pfam" id="PF13173"/>
    </source>
</evidence>
<dbReference type="AlphaFoldDB" id="A0A1F5YF65"/>
<feature type="domain" description="DUF4143" evidence="2">
    <location>
        <begin position="219"/>
        <end position="355"/>
    </location>
</feature>
<evidence type="ECO:0008006" key="5">
    <source>
        <dbReference type="Google" id="ProtNLM"/>
    </source>
</evidence>
<evidence type="ECO:0000259" key="2">
    <source>
        <dbReference type="Pfam" id="PF13635"/>
    </source>
</evidence>
<dbReference type="Proteomes" id="UP000177396">
    <property type="component" value="Unassembled WGS sequence"/>
</dbReference>
<dbReference type="InterPro" id="IPR027417">
    <property type="entry name" value="P-loop_NTPase"/>
</dbReference>
<dbReference type="Pfam" id="PF13635">
    <property type="entry name" value="DUF4143"/>
    <property type="match status" value="1"/>
</dbReference>
<dbReference type="SUPFAM" id="SSF52540">
    <property type="entry name" value="P-loop containing nucleoside triphosphate hydrolases"/>
    <property type="match status" value="1"/>
</dbReference>
<proteinExistence type="predicted"/>
<evidence type="ECO:0000313" key="4">
    <source>
        <dbReference type="Proteomes" id="UP000177396"/>
    </source>
</evidence>
<protein>
    <recommendedName>
        <fullName evidence="5">ATPase</fullName>
    </recommendedName>
</protein>
<dbReference type="Pfam" id="PF13173">
    <property type="entry name" value="AAA_14"/>
    <property type="match status" value="1"/>
</dbReference>
<dbReference type="EMBL" id="MFJB01000083">
    <property type="protein sequence ID" value="OGF98820.1"/>
    <property type="molecule type" value="Genomic_DNA"/>
</dbReference>
<accession>A0A1F5YF65</accession>
<dbReference type="PANTHER" id="PTHR33295">
    <property type="entry name" value="ATPASE"/>
    <property type="match status" value="1"/>
</dbReference>
<dbReference type="PANTHER" id="PTHR33295:SF8">
    <property type="entry name" value="AAA+ ATPASE DOMAIN-CONTAINING PROTEIN"/>
    <property type="match status" value="1"/>
</dbReference>
<dbReference type="Gene3D" id="3.40.50.300">
    <property type="entry name" value="P-loop containing nucleotide triphosphate hydrolases"/>
    <property type="match status" value="1"/>
</dbReference>
<feature type="domain" description="AAA" evidence="1">
    <location>
        <begin position="17"/>
        <end position="148"/>
    </location>
</feature>
<sequence length="397" mass="46962">MIKRRLYYELQKYLNSKEALVITGMRQVGKTTLLKQIYDEIDSQNKLFLDLENTLTQQIFEEMNYDRIDIQLRKLVKSGKDDKCYLFLDEIQNVKNLPSVIKYLSDHYNYKFFLTGSVSFYLRNLFSESMTGRKFLFELSPLSFSEFLEFKRVKYTKPKLDETIDRTIFEMIQPLWQEYIECGAFPGVILSDSYRSKEAKLNEIFSSYFQKEVILFSDFRKNTIVRDLMILLLRRTGQKVNFSKLGSELGVSRITLNDYLSFLEGSFFIKLVRPFSRNKDVEIREMPKIYTVDSGLANILGKASFGSVFENAVFHELYIKKKGIEDIRFNLNYYQKKSGQEIDFVLNKETAIEVKETADYRDVERLKRLADKLELEESFAVSYNYSKDERIKYGFQL</sequence>